<dbReference type="GO" id="GO:0004595">
    <property type="term" value="F:pantetheine-phosphate adenylyltransferase activity"/>
    <property type="evidence" value="ECO:0007669"/>
    <property type="project" value="UniProtKB-UniRule"/>
</dbReference>
<evidence type="ECO:0000256" key="8">
    <source>
        <dbReference type="ARBA" id="ARBA00029346"/>
    </source>
</evidence>
<keyword evidence="2 9" id="KW-0808">Transferase</keyword>
<evidence type="ECO:0000313" key="12">
    <source>
        <dbReference type="Proteomes" id="UP000238701"/>
    </source>
</evidence>
<dbReference type="InterPro" id="IPR001980">
    <property type="entry name" value="PPAT"/>
</dbReference>
<feature type="domain" description="Cytidyltransferase-like" evidence="10">
    <location>
        <begin position="7"/>
        <end position="135"/>
    </location>
</feature>
<comment type="pathway">
    <text evidence="9">Cofactor biosynthesis; coenzyme A biosynthesis; CoA from (R)-pantothenate: step 4/5.</text>
</comment>
<feature type="binding site" evidence="9">
    <location>
        <position position="43"/>
    </location>
    <ligand>
        <name>substrate</name>
    </ligand>
</feature>
<dbReference type="PANTHER" id="PTHR21342:SF1">
    <property type="entry name" value="PHOSPHOPANTETHEINE ADENYLYLTRANSFERASE"/>
    <property type="match status" value="1"/>
</dbReference>
<dbReference type="PRINTS" id="PR01020">
    <property type="entry name" value="LPSBIOSNTHSS"/>
</dbReference>
<dbReference type="SUPFAM" id="SSF52374">
    <property type="entry name" value="Nucleotidylyl transferase"/>
    <property type="match status" value="1"/>
</dbReference>
<dbReference type="GO" id="GO:0005524">
    <property type="term" value="F:ATP binding"/>
    <property type="evidence" value="ECO:0007669"/>
    <property type="project" value="UniProtKB-KW"/>
</dbReference>
<dbReference type="PANTHER" id="PTHR21342">
    <property type="entry name" value="PHOSPHOPANTETHEINE ADENYLYLTRANSFERASE"/>
    <property type="match status" value="1"/>
</dbReference>
<comment type="subcellular location">
    <subcellularLocation>
        <location evidence="9">Cytoplasm</location>
    </subcellularLocation>
</comment>
<evidence type="ECO:0000256" key="5">
    <source>
        <dbReference type="ARBA" id="ARBA00022840"/>
    </source>
</evidence>
<protein>
    <recommendedName>
        <fullName evidence="9">Phosphopantetheine adenylyltransferase</fullName>
        <ecNumber evidence="9">2.7.7.3</ecNumber>
    </recommendedName>
    <alternativeName>
        <fullName evidence="9">Dephospho-CoA pyrophosphorylase</fullName>
    </alternativeName>
    <alternativeName>
        <fullName evidence="9">Pantetheine-phosphate adenylyltransferase</fullName>
        <shortName evidence="9">PPAT</shortName>
    </alternativeName>
</protein>
<comment type="cofactor">
    <cofactor evidence="9">
        <name>Mg(2+)</name>
        <dbReference type="ChEBI" id="CHEBI:18420"/>
    </cofactor>
</comment>
<dbReference type="InterPro" id="IPR014729">
    <property type="entry name" value="Rossmann-like_a/b/a_fold"/>
</dbReference>
<dbReference type="UniPathway" id="UPA00241">
    <property type="reaction ID" value="UER00355"/>
</dbReference>
<dbReference type="Pfam" id="PF01467">
    <property type="entry name" value="CTP_transf_like"/>
    <property type="match status" value="1"/>
</dbReference>
<feature type="binding site" evidence="9">
    <location>
        <begin position="90"/>
        <end position="92"/>
    </location>
    <ligand>
        <name>ATP</name>
        <dbReference type="ChEBI" id="CHEBI:30616"/>
    </ligand>
</feature>
<keyword evidence="6 9" id="KW-0460">Magnesium</keyword>
<dbReference type="Proteomes" id="UP000238701">
    <property type="component" value="Unassembled WGS sequence"/>
</dbReference>
<evidence type="ECO:0000256" key="4">
    <source>
        <dbReference type="ARBA" id="ARBA00022741"/>
    </source>
</evidence>
<dbReference type="OrthoDB" id="9806661at2"/>
<dbReference type="GO" id="GO:0005737">
    <property type="term" value="C:cytoplasm"/>
    <property type="evidence" value="ECO:0007669"/>
    <property type="project" value="UniProtKB-SubCell"/>
</dbReference>
<evidence type="ECO:0000313" key="11">
    <source>
        <dbReference type="EMBL" id="SPF47022.1"/>
    </source>
</evidence>
<feature type="binding site" evidence="9">
    <location>
        <position position="19"/>
    </location>
    <ligand>
        <name>ATP</name>
        <dbReference type="ChEBI" id="CHEBI:30616"/>
    </ligand>
</feature>
<feature type="binding site" evidence="9">
    <location>
        <position position="75"/>
    </location>
    <ligand>
        <name>substrate</name>
    </ligand>
</feature>
<comment type="subunit">
    <text evidence="9">Homohexamer.</text>
</comment>
<evidence type="ECO:0000256" key="2">
    <source>
        <dbReference type="ARBA" id="ARBA00022679"/>
    </source>
</evidence>
<dbReference type="EC" id="2.7.7.3" evidence="9"/>
<gene>
    <name evidence="9 11" type="primary">coaD</name>
    <name evidence="11" type="ORF">SBA1_700015</name>
</gene>
<dbReference type="GO" id="GO:0015937">
    <property type="term" value="P:coenzyme A biosynthetic process"/>
    <property type="evidence" value="ECO:0007669"/>
    <property type="project" value="UniProtKB-UniRule"/>
</dbReference>
<keyword evidence="3 9" id="KW-0548">Nucleotidyltransferase</keyword>
<reference evidence="12" key="1">
    <citation type="submission" date="2018-02" db="EMBL/GenBank/DDBJ databases">
        <authorList>
            <person name="Hausmann B."/>
        </authorList>
    </citation>
    <scope>NUCLEOTIDE SEQUENCE [LARGE SCALE GENOMIC DNA]</scope>
    <source>
        <strain evidence="12">Peat soil MAG SbA1</strain>
    </source>
</reference>
<feature type="binding site" evidence="9">
    <location>
        <position position="89"/>
    </location>
    <ligand>
        <name>substrate</name>
    </ligand>
</feature>
<dbReference type="InterPro" id="IPR004821">
    <property type="entry name" value="Cyt_trans-like"/>
</dbReference>
<keyword evidence="1 9" id="KW-0963">Cytoplasm</keyword>
<evidence type="ECO:0000256" key="9">
    <source>
        <dbReference type="HAMAP-Rule" id="MF_00151"/>
    </source>
</evidence>
<keyword evidence="4 9" id="KW-0547">Nucleotide-binding</keyword>
<feature type="binding site" evidence="9">
    <location>
        <begin position="125"/>
        <end position="131"/>
    </location>
    <ligand>
        <name>ATP</name>
        <dbReference type="ChEBI" id="CHEBI:30616"/>
    </ligand>
</feature>
<sequence>MNKGIAIYPGSFDPPTNGHLDLIERGSKIFEELVVAILRNSEKSPMFSVAERAEMLRELTADLSNVRIDTFDGLMVEYAKSIDAACVLRGIRAISDYEYELQMALMNRKLEPTLETVFMMPADKYSYVSSRLVREVAQAGGKVKGLVPDLVEQKLREKLDPAYKLREADSAEVQRRRKKKA</sequence>
<dbReference type="HAMAP" id="MF_00151">
    <property type="entry name" value="PPAT_bact"/>
    <property type="match status" value="1"/>
</dbReference>
<dbReference type="NCBIfam" id="TIGR01510">
    <property type="entry name" value="coaD_prev_kdtB"/>
    <property type="match status" value="1"/>
</dbReference>
<dbReference type="CDD" id="cd02163">
    <property type="entry name" value="PPAT"/>
    <property type="match status" value="1"/>
</dbReference>
<comment type="similarity">
    <text evidence="9">Belongs to the bacterial CoaD family.</text>
</comment>
<evidence type="ECO:0000259" key="10">
    <source>
        <dbReference type="Pfam" id="PF01467"/>
    </source>
</evidence>
<evidence type="ECO:0000256" key="3">
    <source>
        <dbReference type="ARBA" id="ARBA00022695"/>
    </source>
</evidence>
<keyword evidence="5 9" id="KW-0067">ATP-binding</keyword>
<feature type="binding site" evidence="9">
    <location>
        <position position="11"/>
    </location>
    <ligand>
        <name>substrate</name>
    </ligand>
</feature>
<dbReference type="NCBIfam" id="TIGR00125">
    <property type="entry name" value="cyt_tran_rel"/>
    <property type="match status" value="1"/>
</dbReference>
<dbReference type="Gene3D" id="3.40.50.620">
    <property type="entry name" value="HUPs"/>
    <property type="match status" value="1"/>
</dbReference>
<evidence type="ECO:0000256" key="6">
    <source>
        <dbReference type="ARBA" id="ARBA00022842"/>
    </source>
</evidence>
<accession>A0A2U3L539</accession>
<comment type="catalytic activity">
    <reaction evidence="8 9">
        <text>(R)-4'-phosphopantetheine + ATP + H(+) = 3'-dephospho-CoA + diphosphate</text>
        <dbReference type="Rhea" id="RHEA:19801"/>
        <dbReference type="ChEBI" id="CHEBI:15378"/>
        <dbReference type="ChEBI" id="CHEBI:30616"/>
        <dbReference type="ChEBI" id="CHEBI:33019"/>
        <dbReference type="ChEBI" id="CHEBI:57328"/>
        <dbReference type="ChEBI" id="CHEBI:61723"/>
        <dbReference type="EC" id="2.7.7.3"/>
    </reaction>
</comment>
<feature type="binding site" evidence="9">
    <location>
        <begin position="11"/>
        <end position="12"/>
    </location>
    <ligand>
        <name>ATP</name>
        <dbReference type="ChEBI" id="CHEBI:30616"/>
    </ligand>
</feature>
<proteinExistence type="inferred from homology"/>
<dbReference type="EMBL" id="OMOD01000167">
    <property type="protein sequence ID" value="SPF47022.1"/>
    <property type="molecule type" value="Genomic_DNA"/>
</dbReference>
<dbReference type="AlphaFoldDB" id="A0A2U3L539"/>
<feature type="binding site" evidence="9">
    <location>
        <position position="100"/>
    </location>
    <ligand>
        <name>ATP</name>
        <dbReference type="ChEBI" id="CHEBI:30616"/>
    </ligand>
</feature>
<organism evidence="11 12">
    <name type="scientific">Candidatus Sulfotelmatobacter kueseliae</name>
    <dbReference type="NCBI Taxonomy" id="2042962"/>
    <lineage>
        <taxon>Bacteria</taxon>
        <taxon>Pseudomonadati</taxon>
        <taxon>Acidobacteriota</taxon>
        <taxon>Terriglobia</taxon>
        <taxon>Terriglobales</taxon>
        <taxon>Candidatus Korobacteraceae</taxon>
        <taxon>Candidatus Sulfotelmatobacter</taxon>
    </lineage>
</organism>
<comment type="function">
    <text evidence="9">Reversibly transfers an adenylyl group from ATP to 4'-phosphopantetheine, yielding dephospho-CoA (dPCoA) and pyrophosphate.</text>
</comment>
<feature type="site" description="Transition state stabilizer" evidence="9">
    <location>
        <position position="19"/>
    </location>
</feature>
<evidence type="ECO:0000256" key="1">
    <source>
        <dbReference type="ARBA" id="ARBA00022490"/>
    </source>
</evidence>
<evidence type="ECO:0000256" key="7">
    <source>
        <dbReference type="ARBA" id="ARBA00022993"/>
    </source>
</evidence>
<keyword evidence="7 9" id="KW-0173">Coenzyme A biosynthesis</keyword>
<name>A0A2U3L539_9BACT</name>